<evidence type="ECO:0000313" key="2">
    <source>
        <dbReference type="Proteomes" id="UP001642483"/>
    </source>
</evidence>
<proteinExistence type="predicted"/>
<reference evidence="1 2" key="1">
    <citation type="submission" date="2024-02" db="EMBL/GenBank/DDBJ databases">
        <authorList>
            <person name="Daric V."/>
            <person name="Darras S."/>
        </authorList>
    </citation>
    <scope>NUCLEOTIDE SEQUENCE [LARGE SCALE GENOMIC DNA]</scope>
</reference>
<evidence type="ECO:0000313" key="1">
    <source>
        <dbReference type="EMBL" id="CAK8686316.1"/>
    </source>
</evidence>
<protein>
    <submittedName>
        <fullName evidence="1">Uncharacterized protein</fullName>
    </submittedName>
</protein>
<gene>
    <name evidence="1" type="ORF">CVLEPA_LOCUS18264</name>
</gene>
<name>A0ABP0G388_CLALP</name>
<dbReference type="EMBL" id="CAWYQH010000102">
    <property type="protein sequence ID" value="CAK8686316.1"/>
    <property type="molecule type" value="Genomic_DNA"/>
</dbReference>
<dbReference type="Proteomes" id="UP001642483">
    <property type="component" value="Unassembled WGS sequence"/>
</dbReference>
<keyword evidence="2" id="KW-1185">Reference proteome</keyword>
<comment type="caution">
    <text evidence="1">The sequence shown here is derived from an EMBL/GenBank/DDBJ whole genome shotgun (WGS) entry which is preliminary data.</text>
</comment>
<accession>A0ABP0G388</accession>
<organism evidence="1 2">
    <name type="scientific">Clavelina lepadiformis</name>
    <name type="common">Light-bulb sea squirt</name>
    <name type="synonym">Ascidia lepadiformis</name>
    <dbReference type="NCBI Taxonomy" id="159417"/>
    <lineage>
        <taxon>Eukaryota</taxon>
        <taxon>Metazoa</taxon>
        <taxon>Chordata</taxon>
        <taxon>Tunicata</taxon>
        <taxon>Ascidiacea</taxon>
        <taxon>Aplousobranchia</taxon>
        <taxon>Clavelinidae</taxon>
        <taxon>Clavelina</taxon>
    </lineage>
</organism>
<sequence length="76" mass="8180">MGCRALVSWDGLRTCSSAAVFVGTDRAWTKTCCDNIIRDSHEGQSLLRGALLAAGCNYSSTVYIFGDICVVLEPSF</sequence>